<dbReference type="VEuPathDB" id="FungiDB:H310_02816"/>
<keyword evidence="1" id="KW-0175">Coiled coil</keyword>
<accession>A0A024UJW4</accession>
<dbReference type="EMBL" id="KI913955">
    <property type="protein sequence ID" value="ETW06599.1"/>
    <property type="molecule type" value="Genomic_DNA"/>
</dbReference>
<organism evidence="2">
    <name type="scientific">Aphanomyces invadans</name>
    <dbReference type="NCBI Taxonomy" id="157072"/>
    <lineage>
        <taxon>Eukaryota</taxon>
        <taxon>Sar</taxon>
        <taxon>Stramenopiles</taxon>
        <taxon>Oomycota</taxon>
        <taxon>Saprolegniomycetes</taxon>
        <taxon>Saprolegniales</taxon>
        <taxon>Verrucalvaceae</taxon>
        <taxon>Aphanomyces</taxon>
    </lineage>
</organism>
<sequence length="443" mass="49550">MGMRRGGKWRYGGGVGTTSDQRLVEQAKASMVEQCAAEVESAKSLLTERLRKEQKRHAKAMEEREKSAEEFCVNLQAKYEDLLGFHAASHQHQLHVLQESLNSVRRTHISLEDHELILHQKTANINDSHAKVLQEVHASAEKAAQEALYAQERAMTATHQAIVSPLHTQIAELQVKCNHVQRAVDDLTKQLAKSEEMRHAEVLRRTQAETKLHECTRHLMTMRNQVKKATAGIAESKTQAKTMAQQVADAQGQYAELKLTLVTSEANFASMVKCLTQDIQYLQQSLAKEESSRAAVEEKLAAATSAMAACAASKRKVEARELLAKHRLDQLQSSWDADVARWTATVQEEREKVKLANEIADQVRGQFMDLQRESQDIRSQLDAATACKTELDASWTARMCDVESKVHALDAANQALRKDNAALKQELRVEQALFRGAKALKCS</sequence>
<feature type="coiled-coil region" evidence="1">
    <location>
        <begin position="170"/>
        <end position="197"/>
    </location>
</feature>
<evidence type="ECO:0000256" key="1">
    <source>
        <dbReference type="SAM" id="Coils"/>
    </source>
</evidence>
<name>A0A024UJW4_9STRA</name>
<protein>
    <submittedName>
        <fullName evidence="2">Uncharacterized protein</fullName>
    </submittedName>
</protein>
<reference evidence="2" key="1">
    <citation type="submission" date="2013-12" db="EMBL/GenBank/DDBJ databases">
        <title>The Genome Sequence of Aphanomyces invadans NJM9701.</title>
        <authorList>
            <consortium name="The Broad Institute Genomics Platform"/>
            <person name="Russ C."/>
            <person name="Tyler B."/>
            <person name="van West P."/>
            <person name="Dieguez-Uribeondo J."/>
            <person name="Young S.K."/>
            <person name="Zeng Q."/>
            <person name="Gargeya S."/>
            <person name="Fitzgerald M."/>
            <person name="Abouelleil A."/>
            <person name="Alvarado L."/>
            <person name="Chapman S.B."/>
            <person name="Gainer-Dewar J."/>
            <person name="Goldberg J."/>
            <person name="Griggs A."/>
            <person name="Gujja S."/>
            <person name="Hansen M."/>
            <person name="Howarth C."/>
            <person name="Imamovic A."/>
            <person name="Ireland A."/>
            <person name="Larimer J."/>
            <person name="McCowan C."/>
            <person name="Murphy C."/>
            <person name="Pearson M."/>
            <person name="Poon T.W."/>
            <person name="Priest M."/>
            <person name="Roberts A."/>
            <person name="Saif S."/>
            <person name="Shea T."/>
            <person name="Sykes S."/>
            <person name="Wortman J."/>
            <person name="Nusbaum C."/>
            <person name="Birren B."/>
        </authorList>
    </citation>
    <scope>NUCLEOTIDE SEQUENCE [LARGE SCALE GENOMIC DNA]</scope>
    <source>
        <strain evidence="2">NJM9701</strain>
    </source>
</reference>
<feature type="coiled-coil region" evidence="1">
    <location>
        <begin position="406"/>
        <end position="433"/>
    </location>
</feature>
<dbReference type="RefSeq" id="XP_008864674.1">
    <property type="nucleotide sequence ID" value="XM_008866452.1"/>
</dbReference>
<dbReference type="AlphaFoldDB" id="A0A024UJW4"/>
<gene>
    <name evidence="2" type="ORF">H310_02816</name>
</gene>
<dbReference type="GeneID" id="20079866"/>
<dbReference type="OrthoDB" id="74907at2759"/>
<dbReference type="STRING" id="157072.A0A024UJW4"/>
<evidence type="ECO:0000313" key="2">
    <source>
        <dbReference type="EMBL" id="ETW06599.1"/>
    </source>
</evidence>
<dbReference type="Gene3D" id="1.10.287.1490">
    <property type="match status" value="1"/>
</dbReference>
<proteinExistence type="predicted"/>
<feature type="coiled-coil region" evidence="1">
    <location>
        <begin position="36"/>
        <end position="70"/>
    </location>
</feature>